<keyword evidence="1 2" id="KW-0456">Lyase</keyword>
<dbReference type="Gene3D" id="3.20.20.70">
    <property type="entry name" value="Aldolase class I"/>
    <property type="match status" value="1"/>
</dbReference>
<dbReference type="InterPro" id="IPR002220">
    <property type="entry name" value="DapA-like"/>
</dbReference>
<dbReference type="Proteomes" id="UP000599074">
    <property type="component" value="Unassembled WGS sequence"/>
</dbReference>
<dbReference type="PANTHER" id="PTHR12128:SF19">
    <property type="entry name" value="5-DEHYDRO-4-DEOXYGLUCARATE DEHYDRATASE 2-RELATED"/>
    <property type="match status" value="1"/>
</dbReference>
<dbReference type="EMBL" id="BOON01000005">
    <property type="protein sequence ID" value="GII20952.1"/>
    <property type="molecule type" value="Genomic_DNA"/>
</dbReference>
<sequence length="298" mass="31513">MSLEQVRRALESVVAITVTPFDSAGGVDVDGYVKVLARYVDAGIGTVTPNGNTSEFYSLDPDELALGLRTTTDAVADRVTVIAGVGHDVARAVAMARDAADAGAHGVMVHQPVHPYQSLDGWVDYHRAIAEAVPELGVVPYVRSPLITADAFVALADTCPNVVGVKYAVPDPLSLPGLIEAVGAERLAWVCGLAETWAPYFWLGGARGFTSGLVNVAPHQSLQLLGLLQAGEHEAAMAVWRRIKPFEDMRARAGNAANVSVVKEALAQLGLCRRSVRPPISEVSPAERDEVAAFLASL</sequence>
<comment type="caution">
    <text evidence="5">The sequence shown here is derived from an EMBL/GenBank/DDBJ whole genome shotgun (WGS) entry which is preliminary data.</text>
</comment>
<keyword evidence="6" id="KW-1185">Reference proteome</keyword>
<dbReference type="InterPro" id="IPR013785">
    <property type="entry name" value="Aldolase_TIM"/>
</dbReference>
<dbReference type="SUPFAM" id="SSF51569">
    <property type="entry name" value="Aldolase"/>
    <property type="match status" value="1"/>
</dbReference>
<dbReference type="AlphaFoldDB" id="A0A8J3T980"/>
<evidence type="ECO:0000313" key="6">
    <source>
        <dbReference type="Proteomes" id="UP000599074"/>
    </source>
</evidence>
<evidence type="ECO:0000256" key="2">
    <source>
        <dbReference type="PIRNR" id="PIRNR001365"/>
    </source>
</evidence>
<dbReference type="PANTHER" id="PTHR12128">
    <property type="entry name" value="DIHYDRODIPICOLINATE SYNTHASE"/>
    <property type="match status" value="1"/>
</dbReference>
<dbReference type="CDD" id="cd00408">
    <property type="entry name" value="DHDPS-like"/>
    <property type="match status" value="1"/>
</dbReference>
<evidence type="ECO:0000313" key="5">
    <source>
        <dbReference type="EMBL" id="GII20952.1"/>
    </source>
</evidence>
<protein>
    <submittedName>
        <fullName evidence="5">Dihydrodipicolinate synthase family protein</fullName>
    </submittedName>
</protein>
<evidence type="ECO:0000256" key="1">
    <source>
        <dbReference type="ARBA" id="ARBA00023239"/>
    </source>
</evidence>
<dbReference type="PIRSF" id="PIRSF001365">
    <property type="entry name" value="DHDPS"/>
    <property type="match status" value="1"/>
</dbReference>
<dbReference type="SMART" id="SM01130">
    <property type="entry name" value="DHDPS"/>
    <property type="match status" value="1"/>
</dbReference>
<proteinExistence type="inferred from homology"/>
<name>A0A8J3T980_9ACTN</name>
<gene>
    <name evidence="5" type="ORF">Pme01_05490</name>
</gene>
<dbReference type="RefSeq" id="WP_168112816.1">
    <property type="nucleotide sequence ID" value="NZ_BOON01000005.1"/>
</dbReference>
<feature type="active site" description="Proton donor/acceptor" evidence="3">
    <location>
        <position position="141"/>
    </location>
</feature>
<evidence type="ECO:0000256" key="3">
    <source>
        <dbReference type="PIRSR" id="PIRSR001365-1"/>
    </source>
</evidence>
<reference evidence="5" key="1">
    <citation type="submission" date="2021-01" db="EMBL/GenBank/DDBJ databases">
        <title>Whole genome shotgun sequence of Planosporangium mesophilum NBRC 109066.</title>
        <authorList>
            <person name="Komaki H."/>
            <person name="Tamura T."/>
        </authorList>
    </citation>
    <scope>NUCLEOTIDE SEQUENCE</scope>
    <source>
        <strain evidence="5">NBRC 109066</strain>
    </source>
</reference>
<feature type="binding site" evidence="4">
    <location>
        <position position="53"/>
    </location>
    <ligand>
        <name>pyruvate</name>
        <dbReference type="ChEBI" id="CHEBI:15361"/>
    </ligand>
</feature>
<dbReference type="Pfam" id="PF00701">
    <property type="entry name" value="DHDPS"/>
    <property type="match status" value="1"/>
</dbReference>
<dbReference type="GO" id="GO:0008840">
    <property type="term" value="F:4-hydroxy-tetrahydrodipicolinate synthase activity"/>
    <property type="evidence" value="ECO:0007669"/>
    <property type="project" value="TreeGrafter"/>
</dbReference>
<comment type="similarity">
    <text evidence="2">Belongs to the DapA family.</text>
</comment>
<evidence type="ECO:0000256" key="4">
    <source>
        <dbReference type="PIRSR" id="PIRSR001365-2"/>
    </source>
</evidence>
<organism evidence="5 6">
    <name type="scientific">Planosporangium mesophilum</name>
    <dbReference type="NCBI Taxonomy" id="689768"/>
    <lineage>
        <taxon>Bacteria</taxon>
        <taxon>Bacillati</taxon>
        <taxon>Actinomycetota</taxon>
        <taxon>Actinomycetes</taxon>
        <taxon>Micromonosporales</taxon>
        <taxon>Micromonosporaceae</taxon>
        <taxon>Planosporangium</taxon>
    </lineage>
</organism>
<accession>A0A8J3T980</accession>
<feature type="active site" description="Schiff-base intermediate with substrate" evidence="3">
    <location>
        <position position="166"/>
    </location>
</feature>